<comment type="caution">
    <text evidence="3">The sequence shown here is derived from an EMBL/GenBank/DDBJ whole genome shotgun (WGS) entry which is preliminary data.</text>
</comment>
<feature type="domain" description="F-box" evidence="2">
    <location>
        <begin position="7"/>
        <end position="42"/>
    </location>
</feature>
<keyword evidence="1" id="KW-1133">Transmembrane helix</keyword>
<protein>
    <recommendedName>
        <fullName evidence="2">F-box domain-containing protein</fullName>
    </recommendedName>
</protein>
<dbReference type="InterPro" id="IPR001810">
    <property type="entry name" value="F-box_dom"/>
</dbReference>
<dbReference type="Gene3D" id="1.20.1280.50">
    <property type="match status" value="1"/>
</dbReference>
<name>A0AAD6J2E5_DREDA</name>
<evidence type="ECO:0000313" key="3">
    <source>
        <dbReference type="EMBL" id="KAJ6263090.1"/>
    </source>
</evidence>
<proteinExistence type="predicted"/>
<dbReference type="EMBL" id="JAQGDS010000002">
    <property type="protein sequence ID" value="KAJ6263090.1"/>
    <property type="molecule type" value="Genomic_DNA"/>
</dbReference>
<keyword evidence="1" id="KW-0472">Membrane</keyword>
<sequence>MPRNATSLPIEILHEILSQECLTRDDLCNASLVCKAFALIAQRYLTRDTDIVLRHDDGSQLLSMMRNLLRDTDFRGRFTEVSIAWDKSLIRRSGQSQQSIEDEWTLEEHAALDTLFDENDFHERWRTAIEKLIVPAALIVPIICLLTNLRVLHMGKPMTGYDLRKIYSSSRDTHIEELIRRVLPDDEGCCALDPEVLARGLPKALQELRTFSRAYAYDDDGFDIDGVIPIFLLPKIETVELNSFGGDFTILSRFDGFSFRSPVKRVDFHELECRGDEVARFFRFCEALEVVNVSLMYIGVGIVQDSDELEEAFAIGPMQEALMERHKGTLKEVMLEAERNYWWFRRRGDKVKAGWKPTWWGNEDWDS</sequence>
<evidence type="ECO:0000259" key="2">
    <source>
        <dbReference type="Pfam" id="PF12937"/>
    </source>
</evidence>
<dbReference type="AlphaFoldDB" id="A0AAD6J2E5"/>
<evidence type="ECO:0000256" key="1">
    <source>
        <dbReference type="SAM" id="Phobius"/>
    </source>
</evidence>
<dbReference type="InterPro" id="IPR036047">
    <property type="entry name" value="F-box-like_dom_sf"/>
</dbReference>
<organism evidence="3 4">
    <name type="scientific">Drechslerella dactyloides</name>
    <name type="common">Nematode-trapping fungus</name>
    <name type="synonym">Arthrobotrys dactyloides</name>
    <dbReference type="NCBI Taxonomy" id="74499"/>
    <lineage>
        <taxon>Eukaryota</taxon>
        <taxon>Fungi</taxon>
        <taxon>Dikarya</taxon>
        <taxon>Ascomycota</taxon>
        <taxon>Pezizomycotina</taxon>
        <taxon>Orbiliomycetes</taxon>
        <taxon>Orbiliales</taxon>
        <taxon>Orbiliaceae</taxon>
        <taxon>Drechslerella</taxon>
    </lineage>
</organism>
<dbReference type="Proteomes" id="UP001221413">
    <property type="component" value="Unassembled WGS sequence"/>
</dbReference>
<feature type="transmembrane region" description="Helical" evidence="1">
    <location>
        <begin position="132"/>
        <end position="152"/>
    </location>
</feature>
<gene>
    <name evidence="3" type="ORF">Dda_1649</name>
</gene>
<accession>A0AAD6J2E5</accession>
<dbReference type="Pfam" id="PF12937">
    <property type="entry name" value="F-box-like"/>
    <property type="match status" value="1"/>
</dbReference>
<dbReference type="CDD" id="cd09917">
    <property type="entry name" value="F-box_SF"/>
    <property type="match status" value="1"/>
</dbReference>
<evidence type="ECO:0000313" key="4">
    <source>
        <dbReference type="Proteomes" id="UP001221413"/>
    </source>
</evidence>
<reference evidence="3" key="1">
    <citation type="submission" date="2023-01" db="EMBL/GenBank/DDBJ databases">
        <title>The chitinases involved in constricting ring structure development in the nematode-trapping fungus Drechslerella dactyloides.</title>
        <authorList>
            <person name="Wang R."/>
            <person name="Zhang L."/>
            <person name="Tang P."/>
            <person name="Li S."/>
            <person name="Liang L."/>
        </authorList>
    </citation>
    <scope>NUCLEOTIDE SEQUENCE</scope>
    <source>
        <strain evidence="3">YMF1.00031</strain>
    </source>
</reference>
<keyword evidence="4" id="KW-1185">Reference proteome</keyword>
<dbReference type="SUPFAM" id="SSF81383">
    <property type="entry name" value="F-box domain"/>
    <property type="match status" value="1"/>
</dbReference>
<keyword evidence="1" id="KW-0812">Transmembrane</keyword>